<evidence type="ECO:0000259" key="6">
    <source>
        <dbReference type="Pfam" id="PF12698"/>
    </source>
</evidence>
<evidence type="ECO:0000313" key="8">
    <source>
        <dbReference type="Proteomes" id="UP001285263"/>
    </source>
</evidence>
<keyword evidence="4 5" id="KW-0472">Membrane</keyword>
<dbReference type="InterPro" id="IPR013525">
    <property type="entry name" value="ABC2_TM"/>
</dbReference>
<comment type="subcellular location">
    <subcellularLocation>
        <location evidence="1">Membrane</location>
        <topology evidence="1">Multi-pass membrane protein</topology>
    </subcellularLocation>
</comment>
<dbReference type="Pfam" id="PF12698">
    <property type="entry name" value="ABC2_membrane_3"/>
    <property type="match status" value="1"/>
</dbReference>
<dbReference type="InterPro" id="IPR051328">
    <property type="entry name" value="T7SS_ABC-Transporter"/>
</dbReference>
<feature type="transmembrane region" description="Helical" evidence="5">
    <location>
        <begin position="519"/>
        <end position="542"/>
    </location>
</feature>
<feature type="transmembrane region" description="Helical" evidence="5">
    <location>
        <begin position="450"/>
        <end position="468"/>
    </location>
</feature>
<name>A0ABU5DCD2_9BURK</name>
<evidence type="ECO:0000256" key="5">
    <source>
        <dbReference type="SAM" id="Phobius"/>
    </source>
</evidence>
<feature type="domain" description="ABC-2 type transporter transmembrane" evidence="6">
    <location>
        <begin position="446"/>
        <end position="622"/>
    </location>
</feature>
<dbReference type="NCBIfam" id="TIGR03062">
    <property type="entry name" value="pip_yhgE_Cterm"/>
    <property type="match status" value="1"/>
</dbReference>
<evidence type="ECO:0000256" key="3">
    <source>
        <dbReference type="ARBA" id="ARBA00022989"/>
    </source>
</evidence>
<dbReference type="RefSeq" id="WP_320420681.1">
    <property type="nucleotide sequence ID" value="NZ_JAXCLA010000001.1"/>
</dbReference>
<feature type="transmembrane region" description="Helical" evidence="5">
    <location>
        <begin position="488"/>
        <end position="507"/>
    </location>
</feature>
<keyword evidence="2 5" id="KW-0812">Transmembrane</keyword>
<protein>
    <submittedName>
        <fullName evidence="7">YhgE/Pip domain-containing protein</fullName>
    </submittedName>
</protein>
<feature type="transmembrane region" description="Helical" evidence="5">
    <location>
        <begin position="22"/>
        <end position="41"/>
    </location>
</feature>
<proteinExistence type="predicted"/>
<keyword evidence="8" id="KW-1185">Reference proteome</keyword>
<evidence type="ECO:0000313" key="7">
    <source>
        <dbReference type="EMBL" id="MDY0742872.1"/>
    </source>
</evidence>
<evidence type="ECO:0000256" key="4">
    <source>
        <dbReference type="ARBA" id="ARBA00023136"/>
    </source>
</evidence>
<dbReference type="PANTHER" id="PTHR43077:SF10">
    <property type="entry name" value="TRANSPORT PERMEASE PROTEIN"/>
    <property type="match status" value="1"/>
</dbReference>
<evidence type="ECO:0000256" key="2">
    <source>
        <dbReference type="ARBA" id="ARBA00022692"/>
    </source>
</evidence>
<dbReference type="PANTHER" id="PTHR43077">
    <property type="entry name" value="TRANSPORT PERMEASE YVFS-RELATED"/>
    <property type="match status" value="1"/>
</dbReference>
<organism evidence="7 8">
    <name type="scientific">Roseateles agri</name>
    <dbReference type="NCBI Taxonomy" id="3098619"/>
    <lineage>
        <taxon>Bacteria</taxon>
        <taxon>Pseudomonadati</taxon>
        <taxon>Pseudomonadota</taxon>
        <taxon>Betaproteobacteria</taxon>
        <taxon>Burkholderiales</taxon>
        <taxon>Sphaerotilaceae</taxon>
        <taxon>Roseateles</taxon>
    </lineage>
</organism>
<accession>A0ABU5DCD2</accession>
<dbReference type="InterPro" id="IPR017500">
    <property type="entry name" value="Phage_infect_YhgE_N"/>
</dbReference>
<evidence type="ECO:0000256" key="1">
    <source>
        <dbReference type="ARBA" id="ARBA00004141"/>
    </source>
</evidence>
<dbReference type="EMBL" id="JAXCLA010000001">
    <property type="protein sequence ID" value="MDY0742872.1"/>
    <property type="molecule type" value="Genomic_DNA"/>
</dbReference>
<comment type="caution">
    <text evidence="7">The sequence shown here is derived from an EMBL/GenBank/DDBJ whole genome shotgun (WGS) entry which is preliminary data.</text>
</comment>
<dbReference type="InterPro" id="IPR017501">
    <property type="entry name" value="Phage_infect_YhgE_C"/>
</dbReference>
<reference evidence="7 8" key="1">
    <citation type="submission" date="2023-11" db="EMBL/GenBank/DDBJ databases">
        <title>Paucibacter sp. nov., isolated from fresh soil in Korea.</title>
        <authorList>
            <person name="Le N.T.T."/>
        </authorList>
    </citation>
    <scope>NUCLEOTIDE SEQUENCE [LARGE SCALE GENOMIC DNA]</scope>
    <source>
        <strain evidence="7 8">R3-3</strain>
    </source>
</reference>
<keyword evidence="3 5" id="KW-1133">Transmembrane helix</keyword>
<sequence>MFRDATAIAGAEAGLFLRFPKLGISVLGILLIPSLYAFIYLSSVWDPYGRASALPVAIVNLDEGFDYAGQQVNLGRELADSLVAKRTFGFVVSRDEDAARDAVRAGGTAFALIIPRDFSANAVPGLRSGGGQLIVFASEGNNYTGAGLAKRFAAELGHQVNETLNEKRWSLVLGSSESARQSLGRLREGVARLRSGALELDKGIATAKDGSAKVAGGSGQYASAVAQLGEGVKQLGAALREIESRRPPAQDLQALKNGSAQLAAGRAELVRGLDELHKGAVRLTEGAVQMRDESKDILFVGERVSAGASQLADGGLLLSQGLQQAHAAEVKLAEGGQKMGIGVTALVDGVNSLGGALGTITARLPADGRLNELSAGGTALASGARGLDGGLDKLRTGAHQLVAGLDLLAESLPDTPGLEGDPKGLAASVTPHVEIDAPVPNNGTGFTPNILPITLWLGAVMTAFVFHMRRLPESARGASPLAQVLGKLALPGVIVLMQSAVVLAMLMQVLHIHVANLPALALMTGAASITFMLIIVVLTRAFGDAGKALALILLILQLSSAGGVFPVELNGPFFRSISPWLPFTWVVKGVRASMFGAFGAEWVSALKVVLGIMAGALLAAVFIGRWQFVSREEHRPALDL</sequence>
<dbReference type="NCBIfam" id="TIGR03061">
    <property type="entry name" value="pip_yhgE_Nterm"/>
    <property type="match status" value="1"/>
</dbReference>
<feature type="transmembrane region" description="Helical" evidence="5">
    <location>
        <begin position="548"/>
        <end position="567"/>
    </location>
</feature>
<gene>
    <name evidence="7" type="ORF">SNE35_00060</name>
</gene>
<dbReference type="Gene3D" id="3.40.1710.10">
    <property type="entry name" value="abc type-2 transporter like domain"/>
    <property type="match status" value="1"/>
</dbReference>
<dbReference type="Proteomes" id="UP001285263">
    <property type="component" value="Unassembled WGS sequence"/>
</dbReference>
<feature type="transmembrane region" description="Helical" evidence="5">
    <location>
        <begin position="605"/>
        <end position="626"/>
    </location>
</feature>